<proteinExistence type="predicted"/>
<keyword evidence="2" id="KW-0732">Signal</keyword>
<dbReference type="EMBL" id="PPXD01000026">
    <property type="protein sequence ID" value="POH62434.1"/>
    <property type="molecule type" value="Genomic_DNA"/>
</dbReference>
<comment type="caution">
    <text evidence="3">The sequence shown here is derived from an EMBL/GenBank/DDBJ whole genome shotgun (WGS) entry which is preliminary data.</text>
</comment>
<evidence type="ECO:0000313" key="3">
    <source>
        <dbReference type="EMBL" id="POH62434.1"/>
    </source>
</evidence>
<organism evidence="3 4">
    <name type="scientific">Cryobacterium zongtaii</name>
    <dbReference type="NCBI Taxonomy" id="1259217"/>
    <lineage>
        <taxon>Bacteria</taxon>
        <taxon>Bacillati</taxon>
        <taxon>Actinomycetota</taxon>
        <taxon>Actinomycetes</taxon>
        <taxon>Micrococcales</taxon>
        <taxon>Microbacteriaceae</taxon>
        <taxon>Cryobacterium</taxon>
    </lineage>
</organism>
<keyword evidence="1" id="KW-1133">Transmembrane helix</keyword>
<evidence type="ECO:0000256" key="1">
    <source>
        <dbReference type="SAM" id="Phobius"/>
    </source>
</evidence>
<feature type="signal peptide" evidence="2">
    <location>
        <begin position="1"/>
        <end position="33"/>
    </location>
</feature>
<keyword evidence="1" id="KW-0812">Transmembrane</keyword>
<gene>
    <name evidence="3" type="ORF">C3B61_16400</name>
</gene>
<accession>A0A2S3ZA61</accession>
<feature type="chain" id="PRO_5015460235" description="DUF916 domain-containing protein" evidence="2">
    <location>
        <begin position="34"/>
        <end position="246"/>
    </location>
</feature>
<evidence type="ECO:0000256" key="2">
    <source>
        <dbReference type="SAM" id="SignalP"/>
    </source>
</evidence>
<keyword evidence="1" id="KW-0472">Membrane</keyword>
<dbReference type="Proteomes" id="UP000237340">
    <property type="component" value="Unassembled WGS sequence"/>
</dbReference>
<sequence length="246" mass="24850">MLTSRPTRRLLIVVFCALVPALGLMGLSGSASANEDPDGVGLTVSVLGSTASPSPAATNRASSASTTPVIPATTQVTTVGAAATAALGADPVVLAGVLAVSGLTATAHPTAGPDGGDIVLTFTVKNLTDNPISSSLRFWVDNAVGLEIRAADDASLTDLPGGETRTVTTTFTDVSQWSVFNSHVTLTPPDSVDGTALTPVTRDALLLVPPYFVLLVAALVVGLSVAARYALLTKRLFPVSVAETAS</sequence>
<protein>
    <recommendedName>
        <fullName evidence="5">DUF916 domain-containing protein</fullName>
    </recommendedName>
</protein>
<dbReference type="AlphaFoldDB" id="A0A2S3ZA61"/>
<evidence type="ECO:0000313" key="4">
    <source>
        <dbReference type="Proteomes" id="UP000237340"/>
    </source>
</evidence>
<name>A0A2S3ZA61_9MICO</name>
<keyword evidence="4" id="KW-1185">Reference proteome</keyword>
<reference evidence="3 4" key="1">
    <citation type="submission" date="2018-01" db="EMBL/GenBank/DDBJ databases">
        <title>Cryobacterium sp. nov., from glaciers in China.</title>
        <authorList>
            <person name="Liu Q."/>
            <person name="Xin Y.-H."/>
        </authorList>
    </citation>
    <scope>NUCLEOTIDE SEQUENCE [LARGE SCALE GENOMIC DNA]</scope>
    <source>
        <strain evidence="3 4">TMN-42</strain>
    </source>
</reference>
<evidence type="ECO:0008006" key="5">
    <source>
        <dbReference type="Google" id="ProtNLM"/>
    </source>
</evidence>
<feature type="transmembrane region" description="Helical" evidence="1">
    <location>
        <begin position="211"/>
        <end position="231"/>
    </location>
</feature>